<protein>
    <submittedName>
        <fullName evidence="1">Uncharacterized conserved protein, DUF1015 family</fullName>
    </submittedName>
</protein>
<dbReference type="InterPro" id="IPR008323">
    <property type="entry name" value="UCP033563"/>
</dbReference>
<dbReference type="EMBL" id="FAOO01000007">
    <property type="protein sequence ID" value="CUU05372.1"/>
    <property type="molecule type" value="Genomic_DNA"/>
</dbReference>
<dbReference type="AlphaFoldDB" id="A0A0S4N2S0"/>
<sequence length="421" mass="49261">MPKIKPFRGISYNKSLPIEKVVAPPYDVISEKERDELYELHEFNVIRLILNRDADRYERAKKIFDDWLKNNVLVEQNEEAIYIYEQKFEVDGELYKRVGIICLMKLEEFGKGNIFPHEKTFPKPKEDRFNLLKSTNAQFDHIFGIYSDPQFKLEKLIDEFKPSSPLFNFEFPSGGKVWHYLYDIKNAEFFEKVGEIFENLQIFIADGHHRYETGLMFRDYIASLHGGNYPSSYDYILTYLTNMEAEGLVILPTHRIISNVDKVELRHKFNSEKISAQFEIIKINSSQDFKKHFPLKNFRKGVFGVCLDRDDFLILKIKDKDMINSILPDHLPEPVKLLDVTILHEFIFNLLGLNTSEIKLSYTHNLDEALKLSEEVDKVAFILNPPSINDVKNVSLSGATMPQKSTYFYPKILSGIVMRRF</sequence>
<name>A0A0S4N2S0_9BACT</name>
<dbReference type="Proteomes" id="UP000320623">
    <property type="component" value="Unassembled WGS sequence"/>
</dbReference>
<dbReference type="PANTHER" id="PTHR36454">
    <property type="entry name" value="LMO2823 PROTEIN"/>
    <property type="match status" value="1"/>
</dbReference>
<dbReference type="Pfam" id="PF06245">
    <property type="entry name" value="DUF1015"/>
    <property type="match status" value="1"/>
</dbReference>
<evidence type="ECO:0000313" key="1">
    <source>
        <dbReference type="EMBL" id="CUU05372.1"/>
    </source>
</evidence>
<dbReference type="PIRSF" id="PIRSF033563">
    <property type="entry name" value="UCP033563"/>
    <property type="match status" value="1"/>
</dbReference>
<dbReference type="OrthoDB" id="9781616at2"/>
<proteinExistence type="predicted"/>
<organism evidence="1 2">
    <name type="scientific">Candidatus Thermokryptus mobilis</name>
    <dbReference type="NCBI Taxonomy" id="1643428"/>
    <lineage>
        <taxon>Bacteria</taxon>
        <taxon>Pseudomonadati</taxon>
        <taxon>Candidatus Kryptoniota</taxon>
        <taxon>Candidatus Thermokryptus</taxon>
    </lineage>
</organism>
<dbReference type="RefSeq" id="WP_140944981.1">
    <property type="nucleotide sequence ID" value="NZ_FAOO01000007.1"/>
</dbReference>
<accession>A0A0S4N2S0</accession>
<dbReference type="STRING" id="1643428.GCA_001442855_01211"/>
<dbReference type="PANTHER" id="PTHR36454:SF1">
    <property type="entry name" value="DUF1015 DOMAIN-CONTAINING PROTEIN"/>
    <property type="match status" value="1"/>
</dbReference>
<keyword evidence="2" id="KW-1185">Reference proteome</keyword>
<reference evidence="2" key="1">
    <citation type="submission" date="2015-11" db="EMBL/GenBank/DDBJ databases">
        <authorList>
            <person name="Varghese N."/>
        </authorList>
    </citation>
    <scope>NUCLEOTIDE SEQUENCE [LARGE SCALE GENOMIC DNA]</scope>
</reference>
<gene>
    <name evidence="1" type="ORF">JGI1_01238</name>
</gene>
<evidence type="ECO:0000313" key="2">
    <source>
        <dbReference type="Proteomes" id="UP000320623"/>
    </source>
</evidence>